<keyword evidence="3" id="KW-1185">Reference proteome</keyword>
<keyword evidence="1" id="KW-0472">Membrane</keyword>
<feature type="transmembrane region" description="Helical" evidence="1">
    <location>
        <begin position="6"/>
        <end position="26"/>
    </location>
</feature>
<name>A0ABY3R7B1_9BRAD</name>
<keyword evidence="1" id="KW-0812">Transmembrane</keyword>
<dbReference type="Proteomes" id="UP001431010">
    <property type="component" value="Chromosome"/>
</dbReference>
<evidence type="ECO:0000313" key="3">
    <source>
        <dbReference type="Proteomes" id="UP001431010"/>
    </source>
</evidence>
<evidence type="ECO:0000256" key="1">
    <source>
        <dbReference type="SAM" id="Phobius"/>
    </source>
</evidence>
<gene>
    <name evidence="2" type="ORF">LQG66_26035</name>
</gene>
<dbReference type="EMBL" id="CP088156">
    <property type="protein sequence ID" value="UFZ02711.1"/>
    <property type="molecule type" value="Genomic_DNA"/>
</dbReference>
<proteinExistence type="predicted"/>
<reference evidence="2" key="1">
    <citation type="journal article" date="2024" name="Antonie Van Leeuwenhoek">
        <title>Bradyrhizobium ontarionense sp. nov., a novel bacterial symbiont isolated from Aeschynomene indica (Indian jointvetch), harbours photosynthesis, nitrogen fixation and nitrous oxide (N2O) reductase genes.</title>
        <authorList>
            <person name="Bromfield E.S.P."/>
            <person name="Cloutier S."/>
        </authorList>
    </citation>
    <scope>NUCLEOTIDE SEQUENCE</scope>
    <source>
        <strain evidence="2">A19</strain>
    </source>
</reference>
<dbReference type="RefSeq" id="WP_231318497.1">
    <property type="nucleotide sequence ID" value="NZ_CP088156.1"/>
</dbReference>
<feature type="transmembrane region" description="Helical" evidence="1">
    <location>
        <begin position="71"/>
        <end position="91"/>
    </location>
</feature>
<protein>
    <submittedName>
        <fullName evidence="2">Uncharacterized protein</fullName>
    </submittedName>
</protein>
<keyword evidence="1" id="KW-1133">Transmembrane helix</keyword>
<evidence type="ECO:0000313" key="2">
    <source>
        <dbReference type="EMBL" id="UFZ02711.1"/>
    </source>
</evidence>
<sequence length="109" mass="11919">MSDTIFLALLAAALVGVYRTVAPHLATDRRTNDRAATELMSDQTSWWIGLLLGFAAIAAVGIAAVTEDANFRLFALMFAFFGTAMSAAEIIRRVDAWRRIRANAAETIR</sequence>
<accession>A0ABY3R7B1</accession>
<organism evidence="2 3">
    <name type="scientific">Bradyrhizobium ontarionense</name>
    <dbReference type="NCBI Taxonomy" id="2898149"/>
    <lineage>
        <taxon>Bacteria</taxon>
        <taxon>Pseudomonadati</taxon>
        <taxon>Pseudomonadota</taxon>
        <taxon>Alphaproteobacteria</taxon>
        <taxon>Hyphomicrobiales</taxon>
        <taxon>Nitrobacteraceae</taxon>
        <taxon>Bradyrhizobium</taxon>
    </lineage>
</organism>
<feature type="transmembrane region" description="Helical" evidence="1">
    <location>
        <begin position="46"/>
        <end position="65"/>
    </location>
</feature>